<feature type="region of interest" description="Disordered" evidence="1">
    <location>
        <begin position="44"/>
        <end position="67"/>
    </location>
</feature>
<evidence type="ECO:0000313" key="3">
    <source>
        <dbReference type="Proteomes" id="UP000054166"/>
    </source>
</evidence>
<keyword evidence="3" id="KW-1185">Reference proteome</keyword>
<dbReference type="Proteomes" id="UP000054166">
    <property type="component" value="Unassembled WGS sequence"/>
</dbReference>
<dbReference type="AlphaFoldDB" id="A0A0C3G0P0"/>
<dbReference type="EMBL" id="KN832988">
    <property type="protein sequence ID" value="KIM84241.1"/>
    <property type="molecule type" value="Genomic_DNA"/>
</dbReference>
<organism evidence="2 3">
    <name type="scientific">Piloderma croceum (strain F 1598)</name>
    <dbReference type="NCBI Taxonomy" id="765440"/>
    <lineage>
        <taxon>Eukaryota</taxon>
        <taxon>Fungi</taxon>
        <taxon>Dikarya</taxon>
        <taxon>Basidiomycota</taxon>
        <taxon>Agaricomycotina</taxon>
        <taxon>Agaricomycetes</taxon>
        <taxon>Agaricomycetidae</taxon>
        <taxon>Atheliales</taxon>
        <taxon>Atheliaceae</taxon>
        <taxon>Piloderma</taxon>
    </lineage>
</organism>
<accession>A0A0C3G0P0</accession>
<dbReference type="HOGENOM" id="CLU_1315830_0_0_1"/>
<name>A0A0C3G0P0_PILCF</name>
<proteinExistence type="predicted"/>
<evidence type="ECO:0000256" key="1">
    <source>
        <dbReference type="SAM" id="MobiDB-lite"/>
    </source>
</evidence>
<protein>
    <submittedName>
        <fullName evidence="2">Uncharacterized protein</fullName>
    </submittedName>
</protein>
<dbReference type="InParanoid" id="A0A0C3G0P0"/>
<reference evidence="2 3" key="1">
    <citation type="submission" date="2014-04" db="EMBL/GenBank/DDBJ databases">
        <authorList>
            <consortium name="DOE Joint Genome Institute"/>
            <person name="Kuo A."/>
            <person name="Tarkka M."/>
            <person name="Buscot F."/>
            <person name="Kohler A."/>
            <person name="Nagy L.G."/>
            <person name="Floudas D."/>
            <person name="Copeland A."/>
            <person name="Barry K.W."/>
            <person name="Cichocki N."/>
            <person name="Veneault-Fourrey C."/>
            <person name="LaButti K."/>
            <person name="Lindquist E.A."/>
            <person name="Lipzen A."/>
            <person name="Lundell T."/>
            <person name="Morin E."/>
            <person name="Murat C."/>
            <person name="Sun H."/>
            <person name="Tunlid A."/>
            <person name="Henrissat B."/>
            <person name="Grigoriev I.V."/>
            <person name="Hibbett D.S."/>
            <person name="Martin F."/>
            <person name="Nordberg H.P."/>
            <person name="Cantor M.N."/>
            <person name="Hua S.X."/>
        </authorList>
    </citation>
    <scope>NUCLEOTIDE SEQUENCE [LARGE SCALE GENOMIC DNA]</scope>
    <source>
        <strain evidence="2 3">F 1598</strain>
    </source>
</reference>
<dbReference type="OrthoDB" id="2576541at2759"/>
<sequence>MSVAGGVAFIGIIGFFVWKFTRKRFSDYDDNEAIKWPELNSHGGESVSGHALPTHATGRAGFGDDGESTVGGYASSLATTSTPELYPGAAPDPYAVPPLPHLNPNQPYHDEPARYGRDPNSFYDPYKGPVPSTFNDAGPEAAQAQGYGAEAIPMTQMARTRSPGPQMGYDTAPQPGRQSPGPSLSYGNQMMEAPGRQASPGPYAAYGGR</sequence>
<reference evidence="3" key="2">
    <citation type="submission" date="2015-01" db="EMBL/GenBank/DDBJ databases">
        <title>Evolutionary Origins and Diversification of the Mycorrhizal Mutualists.</title>
        <authorList>
            <consortium name="DOE Joint Genome Institute"/>
            <consortium name="Mycorrhizal Genomics Consortium"/>
            <person name="Kohler A."/>
            <person name="Kuo A."/>
            <person name="Nagy L.G."/>
            <person name="Floudas D."/>
            <person name="Copeland A."/>
            <person name="Barry K.W."/>
            <person name="Cichocki N."/>
            <person name="Veneault-Fourrey C."/>
            <person name="LaButti K."/>
            <person name="Lindquist E.A."/>
            <person name="Lipzen A."/>
            <person name="Lundell T."/>
            <person name="Morin E."/>
            <person name="Murat C."/>
            <person name="Riley R."/>
            <person name="Ohm R."/>
            <person name="Sun H."/>
            <person name="Tunlid A."/>
            <person name="Henrissat B."/>
            <person name="Grigoriev I.V."/>
            <person name="Hibbett D.S."/>
            <person name="Martin F."/>
        </authorList>
    </citation>
    <scope>NUCLEOTIDE SEQUENCE [LARGE SCALE GENOMIC DNA]</scope>
    <source>
        <strain evidence="3">F 1598</strain>
    </source>
</reference>
<evidence type="ECO:0000313" key="2">
    <source>
        <dbReference type="EMBL" id="KIM84241.1"/>
    </source>
</evidence>
<dbReference type="STRING" id="765440.A0A0C3G0P0"/>
<feature type="region of interest" description="Disordered" evidence="1">
    <location>
        <begin position="159"/>
        <end position="209"/>
    </location>
</feature>
<gene>
    <name evidence="2" type="ORF">PILCRDRAFT_404482</name>
</gene>
<feature type="compositionally biased region" description="Polar residues" evidence="1">
    <location>
        <begin position="176"/>
        <end position="188"/>
    </location>
</feature>